<reference evidence="4 5" key="1">
    <citation type="submission" date="2016-04" db="EMBL/GenBank/DDBJ databases">
        <title>Draft genome of Fonsecaea erecta CBS 125763.</title>
        <authorList>
            <person name="Weiss V.A."/>
            <person name="Vicente V.A."/>
            <person name="Raittz R.T."/>
            <person name="Moreno L.F."/>
            <person name="De Souza E.M."/>
            <person name="Pedrosa F.O."/>
            <person name="Steffens M.B."/>
            <person name="Faoro H."/>
            <person name="Tadra-Sfeir M.Z."/>
            <person name="Najafzadeh M.J."/>
            <person name="Felipe M.S."/>
            <person name="Teixeira M."/>
            <person name="Sun J."/>
            <person name="Xi L."/>
            <person name="Gomes R."/>
            <person name="De Azevedo C.M."/>
            <person name="Salgado C.G."/>
            <person name="Da Silva M.B."/>
            <person name="Nascimento M.F."/>
            <person name="Queiroz-Telles F."/>
            <person name="Attili D.S."/>
            <person name="Gorbushina A."/>
        </authorList>
    </citation>
    <scope>NUCLEOTIDE SEQUENCE [LARGE SCALE GENOMIC DNA]</scope>
    <source>
        <strain evidence="4 5">CBS 125763</strain>
    </source>
</reference>
<feature type="region of interest" description="Disordered" evidence="2">
    <location>
        <begin position="1"/>
        <end position="35"/>
    </location>
</feature>
<dbReference type="PROSITE" id="PS50157">
    <property type="entry name" value="ZINC_FINGER_C2H2_2"/>
    <property type="match status" value="1"/>
</dbReference>
<protein>
    <recommendedName>
        <fullName evidence="3">C2H2-type domain-containing protein</fullName>
    </recommendedName>
</protein>
<keyword evidence="5" id="KW-1185">Reference proteome</keyword>
<feature type="domain" description="C2H2-type" evidence="3">
    <location>
        <begin position="120"/>
        <end position="147"/>
    </location>
</feature>
<dbReference type="SMART" id="SM00355">
    <property type="entry name" value="ZnF_C2H2"/>
    <property type="match status" value="2"/>
</dbReference>
<dbReference type="InterPro" id="IPR036236">
    <property type="entry name" value="Znf_C2H2_sf"/>
</dbReference>
<dbReference type="GO" id="GO:0008270">
    <property type="term" value="F:zinc ion binding"/>
    <property type="evidence" value="ECO:0007669"/>
    <property type="project" value="UniProtKB-KW"/>
</dbReference>
<dbReference type="OrthoDB" id="3437960at2759"/>
<gene>
    <name evidence="4" type="ORF">AYL99_02120</name>
</gene>
<evidence type="ECO:0000256" key="2">
    <source>
        <dbReference type="SAM" id="MobiDB-lite"/>
    </source>
</evidence>
<dbReference type="Gene3D" id="3.30.160.60">
    <property type="entry name" value="Classic Zinc Finger"/>
    <property type="match status" value="2"/>
</dbReference>
<dbReference type="AlphaFoldDB" id="A0A178ZUI8"/>
<accession>A0A178ZUI8</accession>
<evidence type="ECO:0000259" key="3">
    <source>
        <dbReference type="PROSITE" id="PS50157"/>
    </source>
</evidence>
<sequence>MPINQPPHTHAGVKCSQSHGHGYYDDGEMTPKQRSEAEKRVIDEIGGLFCDCGKFFAGKYAKTNLTRHLREQGTRIRCAYCPSEFARPGNLHNHMLEKHPGLVCAHCDTVPLPKQSPQPYKCPKCDRTFQYIDDLYRHLDTRHRNER</sequence>
<name>A0A178ZUI8_9EURO</name>
<organism evidence="4 5">
    <name type="scientific">Fonsecaea erecta</name>
    <dbReference type="NCBI Taxonomy" id="1367422"/>
    <lineage>
        <taxon>Eukaryota</taxon>
        <taxon>Fungi</taxon>
        <taxon>Dikarya</taxon>
        <taxon>Ascomycota</taxon>
        <taxon>Pezizomycotina</taxon>
        <taxon>Eurotiomycetes</taxon>
        <taxon>Chaetothyriomycetidae</taxon>
        <taxon>Chaetothyriales</taxon>
        <taxon>Herpotrichiellaceae</taxon>
        <taxon>Fonsecaea</taxon>
    </lineage>
</organism>
<dbReference type="Pfam" id="PF00096">
    <property type="entry name" value="zf-C2H2"/>
    <property type="match status" value="2"/>
</dbReference>
<evidence type="ECO:0000256" key="1">
    <source>
        <dbReference type="PROSITE-ProRule" id="PRU00042"/>
    </source>
</evidence>
<keyword evidence="1" id="KW-0862">Zinc</keyword>
<dbReference type="EMBL" id="LVYI01000002">
    <property type="protein sequence ID" value="OAP62893.1"/>
    <property type="molecule type" value="Genomic_DNA"/>
</dbReference>
<dbReference type="RefSeq" id="XP_018696260.1">
    <property type="nucleotide sequence ID" value="XM_018833636.1"/>
</dbReference>
<comment type="caution">
    <text evidence="4">The sequence shown here is derived from an EMBL/GenBank/DDBJ whole genome shotgun (WGS) entry which is preliminary data.</text>
</comment>
<proteinExistence type="predicted"/>
<dbReference type="PROSITE" id="PS00028">
    <property type="entry name" value="ZINC_FINGER_C2H2_1"/>
    <property type="match status" value="2"/>
</dbReference>
<dbReference type="Proteomes" id="UP000078343">
    <property type="component" value="Unassembled WGS sequence"/>
</dbReference>
<dbReference type="SUPFAM" id="SSF57667">
    <property type="entry name" value="beta-beta-alpha zinc fingers"/>
    <property type="match status" value="1"/>
</dbReference>
<dbReference type="InterPro" id="IPR013087">
    <property type="entry name" value="Znf_C2H2_type"/>
</dbReference>
<evidence type="ECO:0000313" key="4">
    <source>
        <dbReference type="EMBL" id="OAP62893.1"/>
    </source>
</evidence>
<evidence type="ECO:0000313" key="5">
    <source>
        <dbReference type="Proteomes" id="UP000078343"/>
    </source>
</evidence>
<keyword evidence="1" id="KW-0479">Metal-binding</keyword>
<keyword evidence="1" id="KW-0863">Zinc-finger</keyword>
<dbReference type="GeneID" id="30006290"/>